<dbReference type="Pfam" id="PF06470">
    <property type="entry name" value="SMC_hinge"/>
    <property type="match status" value="1"/>
</dbReference>
<dbReference type="InterPro" id="IPR003395">
    <property type="entry name" value="RecF/RecN/SMC_N"/>
</dbReference>
<name>A0A1F7S0C0_9BACT</name>
<evidence type="ECO:0000256" key="3">
    <source>
        <dbReference type="ARBA" id="ARBA00022840"/>
    </source>
</evidence>
<dbReference type="SMART" id="SM00968">
    <property type="entry name" value="SMC_hinge"/>
    <property type="match status" value="1"/>
</dbReference>
<comment type="caution">
    <text evidence="8">The sequence shown here is derived from an EMBL/GenBank/DDBJ whole genome shotgun (WGS) entry which is preliminary data.</text>
</comment>
<dbReference type="Proteomes" id="UP000178797">
    <property type="component" value="Unassembled WGS sequence"/>
</dbReference>
<dbReference type="GO" id="GO:0005737">
    <property type="term" value="C:cytoplasm"/>
    <property type="evidence" value="ECO:0007669"/>
    <property type="project" value="UniProtKB-SubCell"/>
</dbReference>
<dbReference type="SUPFAM" id="SSF52540">
    <property type="entry name" value="P-loop containing nucleoside triphosphate hydrolases"/>
    <property type="match status" value="1"/>
</dbReference>
<evidence type="ECO:0000256" key="6">
    <source>
        <dbReference type="HAMAP-Rule" id="MF_01894"/>
    </source>
</evidence>
<evidence type="ECO:0000256" key="1">
    <source>
        <dbReference type="ARBA" id="ARBA00022490"/>
    </source>
</evidence>
<feature type="coiled-coil region" evidence="6">
    <location>
        <begin position="801"/>
        <end position="884"/>
    </location>
</feature>
<dbReference type="AlphaFoldDB" id="A0A1F7S0C0"/>
<dbReference type="GO" id="GO:0005524">
    <property type="term" value="F:ATP binding"/>
    <property type="evidence" value="ECO:0007669"/>
    <property type="project" value="UniProtKB-UniRule"/>
</dbReference>
<dbReference type="Gene3D" id="1.20.1060.20">
    <property type="match status" value="1"/>
</dbReference>
<dbReference type="Gene3D" id="3.40.50.300">
    <property type="entry name" value="P-loop containing nucleotide triphosphate hydrolases"/>
    <property type="match status" value="2"/>
</dbReference>
<evidence type="ECO:0000259" key="7">
    <source>
        <dbReference type="SMART" id="SM00968"/>
    </source>
</evidence>
<reference evidence="8 9" key="1">
    <citation type="journal article" date="2016" name="Nat. Commun.">
        <title>Thousands of microbial genomes shed light on interconnected biogeochemical processes in an aquifer system.</title>
        <authorList>
            <person name="Anantharaman K."/>
            <person name="Brown C.T."/>
            <person name="Hug L.A."/>
            <person name="Sharon I."/>
            <person name="Castelle C.J."/>
            <person name="Probst A.J."/>
            <person name="Thomas B.C."/>
            <person name="Singh A."/>
            <person name="Wilkins M.J."/>
            <person name="Karaoz U."/>
            <person name="Brodie E.L."/>
            <person name="Williams K.H."/>
            <person name="Hubbard S.S."/>
            <person name="Banfield J.F."/>
        </authorList>
    </citation>
    <scope>NUCLEOTIDE SEQUENCE [LARGE SCALE GENOMIC DNA]</scope>
</reference>
<protein>
    <recommendedName>
        <fullName evidence="6">Chromosome partition protein Smc</fullName>
    </recommendedName>
</protein>
<dbReference type="InterPro" id="IPR027417">
    <property type="entry name" value="P-loop_NTPase"/>
</dbReference>
<dbReference type="InterPro" id="IPR036277">
    <property type="entry name" value="SMC_hinge_sf"/>
</dbReference>
<dbReference type="SUPFAM" id="SSF75553">
    <property type="entry name" value="Smc hinge domain"/>
    <property type="match status" value="1"/>
</dbReference>
<feature type="binding site" evidence="6">
    <location>
        <begin position="32"/>
        <end position="39"/>
    </location>
    <ligand>
        <name>ATP</name>
        <dbReference type="ChEBI" id="CHEBI:30616"/>
    </ligand>
</feature>
<evidence type="ECO:0000313" key="8">
    <source>
        <dbReference type="EMBL" id="OGL47266.1"/>
    </source>
</evidence>
<sequence>MRLKKIELHGFKSFANRTEIQFEQGVTAIAGPNGCGKSNVVDAIKWVLGTLSHKEIRGDEMMDVIFKGAEGVAPLGFAEVSLTLLNGDHILPIEYDEVTVTRRLFRSGESEYLINKTQCRLKDIRELFYGTGIGTNNYSLIEQGKIDRLILSNPYERRLVFDEACGISKYRVKKAEAESKLEKVSQDLLRLGDVVREVSREMRSIKIQAGRAAKYRELQEELKNKKKSLALYQYGELLQRYQNAQNDITLLSEEKNKLEVTISDINRKISQYEEVVNKLEEEYRNIGIELANADSKRSFLRQSIEQNTSRLEEIRIEKERFTKERDEVEAGIARLNDELARSKCEMDSVKSAIALCESRLKENRAKLTDAENECDNISKSIDAKKAELIELIHRETKYQNELTQMLAEKKIAKARTAKVSAKRSELEVELFDIQNKLLGYNDKVNAIEGNIEGVMSNLTNEEINHKGLKDELNVISSDLSLLQEEKDRKIARRELLTGLDAQFEGLDSGTKEILQYNISGYPGVLGTVADFIYVDARYVRMVEAILGDRAGYVVVETFDKAREIANYVMSNNIGKVGILWLGNREDCLAQSKMPSDTRTPYDCIRVDDRFSKLARYLLGSYIVAESIDEGYRIIEDKSGEYSVVTVDGDIIEHNGVIRTHSANNGCGILSRKVELKRLEVEIEELLQSIAEKSSKRSELEDAVRSCESVLESSRHSIYEKNVEKLEMTNELNLLSRRKKLLDEECENIELEMSDIVCQLASFDEKEMSINKIQSELKALKDGMDCEIGKLENTMRRYAGAKKGLIEENNSLEIDMAKVVERVGALSKAIAKLETEIDDNQTRIQNIVSRILQLDDKVSEITIALKDKNDEMMRISATVEEFKQRITSVACEKDNGLQELIAIKDRYQKCYGTLRETNDKLQRMRLTENEHKIKLSNLIEKVKEELCFDISADQSYAVLDSNVDLNAIAKDIDEIKAKIDSIGSVNLLSIDRLKELEDRHTTLTTQEVDLVKSKEKLMEFIRDINRESRKLFEKTLSDVKVSFNELFRKLFSGGKAEITLLEDGADIMNAGIEVLVKPPQKELTKISLLSGGEKTLTALALIMALFKVNPSPFCVLDEADAALDESNVNKFTGLIREFVDTTQFIVITHNKRTLAMADILYGITMERPGVSKKVTVSLIKDGSNVDLLPSKNRKELVGTGV</sequence>
<keyword evidence="5 6" id="KW-0238">DNA-binding</keyword>
<dbReference type="PANTHER" id="PTHR43977">
    <property type="entry name" value="STRUCTURAL MAINTENANCE OF CHROMOSOMES PROTEIN 3"/>
    <property type="match status" value="1"/>
</dbReference>
<dbReference type="CDD" id="cd03278">
    <property type="entry name" value="ABC_SMC_barmotin"/>
    <property type="match status" value="1"/>
</dbReference>
<dbReference type="GO" id="GO:0007062">
    <property type="term" value="P:sister chromatid cohesion"/>
    <property type="evidence" value="ECO:0007669"/>
    <property type="project" value="InterPro"/>
</dbReference>
<keyword evidence="4 6" id="KW-0175">Coiled coil</keyword>
<dbReference type="PIRSF" id="PIRSF005719">
    <property type="entry name" value="SMC"/>
    <property type="match status" value="1"/>
</dbReference>
<feature type="coiled-coil region" evidence="6">
    <location>
        <begin position="668"/>
        <end position="751"/>
    </location>
</feature>
<gene>
    <name evidence="6" type="primary">smc</name>
    <name evidence="8" type="ORF">A2W05_09425</name>
</gene>
<dbReference type="Pfam" id="PF02463">
    <property type="entry name" value="SMC_N"/>
    <property type="match status" value="1"/>
</dbReference>
<dbReference type="Gene3D" id="3.30.70.1620">
    <property type="match status" value="1"/>
</dbReference>
<evidence type="ECO:0000313" key="9">
    <source>
        <dbReference type="Proteomes" id="UP000178797"/>
    </source>
</evidence>
<dbReference type="SUPFAM" id="SSF57997">
    <property type="entry name" value="Tropomyosin"/>
    <property type="match status" value="1"/>
</dbReference>
<keyword evidence="3 6" id="KW-0067">ATP-binding</keyword>
<evidence type="ECO:0000256" key="2">
    <source>
        <dbReference type="ARBA" id="ARBA00022741"/>
    </source>
</evidence>
<dbReference type="GO" id="GO:0030261">
    <property type="term" value="P:chromosome condensation"/>
    <property type="evidence" value="ECO:0007669"/>
    <property type="project" value="InterPro"/>
</dbReference>
<feature type="coiled-coil region" evidence="6">
    <location>
        <begin position="234"/>
        <end position="387"/>
    </location>
</feature>
<accession>A0A1F7S0C0</accession>
<comment type="subcellular location">
    <subcellularLocation>
        <location evidence="6">Cytoplasm</location>
    </subcellularLocation>
</comment>
<keyword evidence="2 6" id="KW-0547">Nucleotide-binding</keyword>
<dbReference type="GO" id="GO:0003677">
    <property type="term" value="F:DNA binding"/>
    <property type="evidence" value="ECO:0007669"/>
    <property type="project" value="UniProtKB-UniRule"/>
</dbReference>
<evidence type="ECO:0000256" key="4">
    <source>
        <dbReference type="ARBA" id="ARBA00023054"/>
    </source>
</evidence>
<dbReference type="GO" id="GO:0006260">
    <property type="term" value="P:DNA replication"/>
    <property type="evidence" value="ECO:0007669"/>
    <property type="project" value="UniProtKB-UniRule"/>
</dbReference>
<evidence type="ECO:0000256" key="5">
    <source>
        <dbReference type="ARBA" id="ARBA00023125"/>
    </source>
</evidence>
<dbReference type="GO" id="GO:0005694">
    <property type="term" value="C:chromosome"/>
    <property type="evidence" value="ECO:0007669"/>
    <property type="project" value="InterPro"/>
</dbReference>
<dbReference type="GO" id="GO:0007059">
    <property type="term" value="P:chromosome segregation"/>
    <property type="evidence" value="ECO:0007669"/>
    <property type="project" value="UniProtKB-UniRule"/>
</dbReference>
<dbReference type="GO" id="GO:0016887">
    <property type="term" value="F:ATP hydrolysis activity"/>
    <property type="evidence" value="ECO:0007669"/>
    <property type="project" value="InterPro"/>
</dbReference>
<proteinExistence type="inferred from homology"/>
<organism evidence="8 9">
    <name type="scientific">Candidatus Schekmanbacteria bacterium RBG_16_38_10</name>
    <dbReference type="NCBI Taxonomy" id="1817879"/>
    <lineage>
        <taxon>Bacteria</taxon>
        <taxon>Candidatus Schekmaniibacteriota</taxon>
    </lineage>
</organism>
<dbReference type="InterPro" id="IPR024704">
    <property type="entry name" value="SMC"/>
</dbReference>
<comment type="function">
    <text evidence="6">Required for chromosome condensation and partitioning.</text>
</comment>
<comment type="domain">
    <text evidence="6">Contains large globular domains required for ATP hydrolysis at each terminus and a third globular domain forming a flexible hinge near the middle of the molecule. These domains are separated by coiled-coil structures.</text>
</comment>
<keyword evidence="1 6" id="KW-0963">Cytoplasm</keyword>
<dbReference type="EMBL" id="MGDE01000049">
    <property type="protein sequence ID" value="OGL47266.1"/>
    <property type="molecule type" value="Genomic_DNA"/>
</dbReference>
<feature type="domain" description="SMC hinge" evidence="7">
    <location>
        <begin position="522"/>
        <end position="634"/>
    </location>
</feature>
<dbReference type="HAMAP" id="MF_01894">
    <property type="entry name" value="Smc_prok"/>
    <property type="match status" value="1"/>
</dbReference>
<dbReference type="InterPro" id="IPR011890">
    <property type="entry name" value="SMC_prok"/>
</dbReference>
<dbReference type="NCBIfam" id="TIGR02168">
    <property type="entry name" value="SMC_prok_B"/>
    <property type="match status" value="1"/>
</dbReference>
<comment type="subunit">
    <text evidence="6">Homodimer.</text>
</comment>
<comment type="similarity">
    <text evidence="6">Belongs to the SMC family.</text>
</comment>
<dbReference type="InterPro" id="IPR010935">
    <property type="entry name" value="SMC_hinge"/>
</dbReference>